<dbReference type="Proteomes" id="UP000053558">
    <property type="component" value="Unassembled WGS sequence"/>
</dbReference>
<name>A0A5M3M613_CONPW</name>
<dbReference type="OMA" id="MLFHADS"/>
<evidence type="ECO:0000313" key="4">
    <source>
        <dbReference type="Proteomes" id="UP000053558"/>
    </source>
</evidence>
<keyword evidence="2" id="KW-0812">Transmembrane</keyword>
<organism evidence="3 4">
    <name type="scientific">Coniophora puteana (strain RWD-64-598)</name>
    <name type="common">Brown rot fungus</name>
    <dbReference type="NCBI Taxonomy" id="741705"/>
    <lineage>
        <taxon>Eukaryota</taxon>
        <taxon>Fungi</taxon>
        <taxon>Dikarya</taxon>
        <taxon>Basidiomycota</taxon>
        <taxon>Agaricomycotina</taxon>
        <taxon>Agaricomycetes</taxon>
        <taxon>Agaricomycetidae</taxon>
        <taxon>Boletales</taxon>
        <taxon>Coniophorineae</taxon>
        <taxon>Coniophoraceae</taxon>
        <taxon>Coniophora</taxon>
    </lineage>
</organism>
<feature type="region of interest" description="Disordered" evidence="1">
    <location>
        <begin position="307"/>
        <end position="365"/>
    </location>
</feature>
<keyword evidence="2" id="KW-0472">Membrane</keyword>
<dbReference type="Gene3D" id="2.60.120.260">
    <property type="entry name" value="Galactose-binding domain-like"/>
    <property type="match status" value="2"/>
</dbReference>
<evidence type="ECO:0000256" key="1">
    <source>
        <dbReference type="SAM" id="MobiDB-lite"/>
    </source>
</evidence>
<gene>
    <name evidence="3" type="ORF">CONPUDRAFT_112764</name>
</gene>
<feature type="transmembrane region" description="Helical" evidence="2">
    <location>
        <begin position="278"/>
        <end position="300"/>
    </location>
</feature>
<evidence type="ECO:0008006" key="5">
    <source>
        <dbReference type="Google" id="ProtNLM"/>
    </source>
</evidence>
<evidence type="ECO:0000313" key="3">
    <source>
        <dbReference type="EMBL" id="EIW74819.1"/>
    </source>
</evidence>
<dbReference type="AlphaFoldDB" id="A0A5M3M613"/>
<dbReference type="OrthoDB" id="2576082at2759"/>
<dbReference type="RefSeq" id="XP_007774892.1">
    <property type="nucleotide sequence ID" value="XM_007776702.1"/>
</dbReference>
<dbReference type="CDD" id="cd02795">
    <property type="entry name" value="CBM6-CBM35-CBM36_like"/>
    <property type="match status" value="1"/>
</dbReference>
<dbReference type="EMBL" id="JH711590">
    <property type="protein sequence ID" value="EIW74819.1"/>
    <property type="molecule type" value="Genomic_DNA"/>
</dbReference>
<evidence type="ECO:0000256" key="2">
    <source>
        <dbReference type="SAM" id="Phobius"/>
    </source>
</evidence>
<reference evidence="4" key="1">
    <citation type="journal article" date="2012" name="Science">
        <title>The Paleozoic origin of enzymatic lignin decomposition reconstructed from 31 fungal genomes.</title>
        <authorList>
            <person name="Floudas D."/>
            <person name="Binder M."/>
            <person name="Riley R."/>
            <person name="Barry K."/>
            <person name="Blanchette R.A."/>
            <person name="Henrissat B."/>
            <person name="Martinez A.T."/>
            <person name="Otillar R."/>
            <person name="Spatafora J.W."/>
            <person name="Yadav J.S."/>
            <person name="Aerts A."/>
            <person name="Benoit I."/>
            <person name="Boyd A."/>
            <person name="Carlson A."/>
            <person name="Copeland A."/>
            <person name="Coutinho P.M."/>
            <person name="de Vries R.P."/>
            <person name="Ferreira P."/>
            <person name="Findley K."/>
            <person name="Foster B."/>
            <person name="Gaskell J."/>
            <person name="Glotzer D."/>
            <person name="Gorecki P."/>
            <person name="Heitman J."/>
            <person name="Hesse C."/>
            <person name="Hori C."/>
            <person name="Igarashi K."/>
            <person name="Jurgens J.A."/>
            <person name="Kallen N."/>
            <person name="Kersten P."/>
            <person name="Kohler A."/>
            <person name="Kuees U."/>
            <person name="Kumar T.K.A."/>
            <person name="Kuo A."/>
            <person name="LaButti K."/>
            <person name="Larrondo L.F."/>
            <person name="Lindquist E."/>
            <person name="Ling A."/>
            <person name="Lombard V."/>
            <person name="Lucas S."/>
            <person name="Lundell T."/>
            <person name="Martin R."/>
            <person name="McLaughlin D.J."/>
            <person name="Morgenstern I."/>
            <person name="Morin E."/>
            <person name="Murat C."/>
            <person name="Nagy L.G."/>
            <person name="Nolan M."/>
            <person name="Ohm R.A."/>
            <person name="Patyshakuliyeva A."/>
            <person name="Rokas A."/>
            <person name="Ruiz-Duenas F.J."/>
            <person name="Sabat G."/>
            <person name="Salamov A."/>
            <person name="Samejima M."/>
            <person name="Schmutz J."/>
            <person name="Slot J.C."/>
            <person name="St John F."/>
            <person name="Stenlid J."/>
            <person name="Sun H."/>
            <person name="Sun S."/>
            <person name="Syed K."/>
            <person name="Tsang A."/>
            <person name="Wiebenga A."/>
            <person name="Young D."/>
            <person name="Pisabarro A."/>
            <person name="Eastwood D.C."/>
            <person name="Martin F."/>
            <person name="Cullen D."/>
            <person name="Grigoriev I.V."/>
            <person name="Hibbett D.S."/>
        </authorList>
    </citation>
    <scope>NUCLEOTIDE SEQUENCE [LARGE SCALE GENOMIC DNA]</scope>
    <source>
        <strain evidence="4">RWD-64-598 SS2</strain>
    </source>
</reference>
<proteinExistence type="predicted"/>
<dbReference type="KEGG" id="cput:CONPUDRAFT_112764"/>
<feature type="compositionally biased region" description="Polar residues" evidence="1">
    <location>
        <begin position="338"/>
        <end position="347"/>
    </location>
</feature>
<sequence>MPQLTTFIDDRVPLIQYDSNWIQGDSQVDNFASNYYFGTWTDTNVTGSTATFNFNGTSVTILGSERPNHGTFSVELDGQNQGSYNGGQTNGANLFQVPLFEKDGLTQGPHTVSITNTQVGDYLDIDLVKWTSSIGDDDDTLVQSVIEDTDSSFSYDSSWNNNPQNAYMYSGSSGHTTSNNGGSATLTFTGDVVSLYGTVGPSNGAFSVQIDGGVTTKYNATSVITMYQYMLFHADSLGGGQHTLKLMNQGTSSLNLDYAAVMALSKTGGGSSRISSGAAAGIGVLAATTAIGFLLAAFFFRKWRNTGPQRDWPEPKHDTLPYTSSGPAAGQPGRGAPTSATFSSAPQPMSPPPVVRGAVYPPHLGQNESVSHVERYGTSGMNNYNVGGGAGAGPSSSAAGGSDYSAGYDPYMQQHNQRLVGVSRSDVSQPLLHGESGPPSPRATSEPDNAVGRALPHVPGGTVTGYNEKRARAGELGSLSGTVRIAPPAYSRDIDDDLVGQ</sequence>
<accession>A0A5M3M613</accession>
<comment type="caution">
    <text evidence="3">The sequence shown here is derived from an EMBL/GenBank/DDBJ whole genome shotgun (WGS) entry which is preliminary data.</text>
</comment>
<dbReference type="GeneID" id="19198964"/>
<feature type="region of interest" description="Disordered" evidence="1">
    <location>
        <begin position="428"/>
        <end position="477"/>
    </location>
</feature>
<protein>
    <recommendedName>
        <fullName evidence="5">Transmembrane protein</fullName>
    </recommendedName>
</protein>
<feature type="compositionally biased region" description="Low complexity" evidence="1">
    <location>
        <begin position="326"/>
        <end position="337"/>
    </location>
</feature>
<keyword evidence="4" id="KW-1185">Reference proteome</keyword>
<keyword evidence="2" id="KW-1133">Transmembrane helix</keyword>